<feature type="compositionally biased region" description="Gly residues" evidence="1">
    <location>
        <begin position="121"/>
        <end position="139"/>
    </location>
</feature>
<protein>
    <submittedName>
        <fullName evidence="3">DUF397 domain-containing protein</fullName>
    </submittedName>
</protein>
<comment type="caution">
    <text evidence="3">The sequence shown here is derived from an EMBL/GenBank/DDBJ whole genome shotgun (WGS) entry which is preliminary data.</text>
</comment>
<feature type="region of interest" description="Disordered" evidence="1">
    <location>
        <begin position="1"/>
        <end position="43"/>
    </location>
</feature>
<gene>
    <name evidence="3" type="ORF">FOE67_01960</name>
</gene>
<dbReference type="EMBL" id="VKHS01000019">
    <property type="protein sequence ID" value="MBB0228309.1"/>
    <property type="molecule type" value="Genomic_DNA"/>
</dbReference>
<feature type="region of interest" description="Disordered" evidence="1">
    <location>
        <begin position="55"/>
        <end position="139"/>
    </location>
</feature>
<proteinExistence type="predicted"/>
<dbReference type="InterPro" id="IPR007278">
    <property type="entry name" value="DUF397"/>
</dbReference>
<accession>A0A7W3XV24</accession>
<evidence type="ECO:0000313" key="3">
    <source>
        <dbReference type="EMBL" id="MBB0228309.1"/>
    </source>
</evidence>
<evidence type="ECO:0000259" key="2">
    <source>
        <dbReference type="Pfam" id="PF04149"/>
    </source>
</evidence>
<dbReference type="AlphaFoldDB" id="A0A7W3XV24"/>
<evidence type="ECO:0000256" key="1">
    <source>
        <dbReference type="SAM" id="MobiDB-lite"/>
    </source>
</evidence>
<feature type="compositionally biased region" description="Basic and acidic residues" evidence="1">
    <location>
        <begin position="55"/>
        <end position="78"/>
    </location>
</feature>
<dbReference type="Pfam" id="PF04149">
    <property type="entry name" value="DUF397"/>
    <property type="match status" value="1"/>
</dbReference>
<keyword evidence="4" id="KW-1185">Reference proteome</keyword>
<feature type="domain" description="DUF397" evidence="2">
    <location>
        <begin position="7"/>
        <end position="56"/>
    </location>
</feature>
<name>A0A7W3XV24_9ACTN</name>
<reference evidence="4" key="1">
    <citation type="submission" date="2019-10" db="EMBL/GenBank/DDBJ databases">
        <title>Streptomyces sp. nov., a novel actinobacterium isolated from alkaline environment.</title>
        <authorList>
            <person name="Golinska P."/>
        </authorList>
    </citation>
    <scope>NUCLEOTIDE SEQUENCE [LARGE SCALE GENOMIC DNA]</scope>
    <source>
        <strain evidence="4">DSM 42108</strain>
    </source>
</reference>
<evidence type="ECO:0000313" key="4">
    <source>
        <dbReference type="Proteomes" id="UP000530234"/>
    </source>
</evidence>
<sequence>MSETPRRKSTHSGNDNGNRLEVRDDVPATVPVRDGKRPEGPVVNVPAVARVDFVDHLGHRARARDREPARRTPARDRPGIAGRRRARWAENPVRRRPGAGCGELPGDLRDGAPADASGQRGRQGGGVPGGDDGGGCGLP</sequence>
<organism evidence="3 4">
    <name type="scientific">Streptomyces calidiresistens</name>
    <dbReference type="NCBI Taxonomy" id="1485586"/>
    <lineage>
        <taxon>Bacteria</taxon>
        <taxon>Bacillati</taxon>
        <taxon>Actinomycetota</taxon>
        <taxon>Actinomycetes</taxon>
        <taxon>Kitasatosporales</taxon>
        <taxon>Streptomycetaceae</taxon>
        <taxon>Streptomyces</taxon>
    </lineage>
</organism>
<dbReference type="Proteomes" id="UP000530234">
    <property type="component" value="Unassembled WGS sequence"/>
</dbReference>